<evidence type="ECO:0000313" key="2">
    <source>
        <dbReference type="Proteomes" id="UP000438429"/>
    </source>
</evidence>
<gene>
    <name evidence="1" type="ORF">F2P81_014082</name>
</gene>
<sequence length="149" mass="17531">MMLIRYQKRNPPPEQVKDERFRYIINCQRRVTEDCLSRIRVHLPPLETNQTNSDNFGKQTCSKNWKQIGRLGDHKDCDVDKACLTTGLNHNSYDVKGAMNPPVREEKNIIIHMNSLIQIILLGLVRSQPSRRVRVMDRMEYRKHLDESS</sequence>
<proteinExistence type="predicted"/>
<comment type="caution">
    <text evidence="1">The sequence shown here is derived from an EMBL/GenBank/DDBJ whole genome shotgun (WGS) entry which is preliminary data.</text>
</comment>
<dbReference type="EMBL" id="VEVO01000012">
    <property type="protein sequence ID" value="KAF0034016.1"/>
    <property type="molecule type" value="Genomic_DNA"/>
</dbReference>
<protein>
    <submittedName>
        <fullName evidence="1">Uncharacterized protein</fullName>
    </submittedName>
</protein>
<evidence type="ECO:0000313" key="1">
    <source>
        <dbReference type="EMBL" id="KAF0034016.1"/>
    </source>
</evidence>
<organism evidence="1 2">
    <name type="scientific">Scophthalmus maximus</name>
    <name type="common">Turbot</name>
    <name type="synonym">Psetta maxima</name>
    <dbReference type="NCBI Taxonomy" id="52904"/>
    <lineage>
        <taxon>Eukaryota</taxon>
        <taxon>Metazoa</taxon>
        <taxon>Chordata</taxon>
        <taxon>Craniata</taxon>
        <taxon>Vertebrata</taxon>
        <taxon>Euteleostomi</taxon>
        <taxon>Actinopterygii</taxon>
        <taxon>Neopterygii</taxon>
        <taxon>Teleostei</taxon>
        <taxon>Neoteleostei</taxon>
        <taxon>Acanthomorphata</taxon>
        <taxon>Carangaria</taxon>
        <taxon>Pleuronectiformes</taxon>
        <taxon>Pleuronectoidei</taxon>
        <taxon>Scophthalmidae</taxon>
        <taxon>Scophthalmus</taxon>
    </lineage>
</organism>
<dbReference type="AlphaFoldDB" id="A0A6A4SFT9"/>
<reference evidence="1 2" key="1">
    <citation type="submission" date="2019-06" db="EMBL/GenBank/DDBJ databases">
        <title>Draft genomes of female and male turbot (Scophthalmus maximus).</title>
        <authorList>
            <person name="Xu H."/>
            <person name="Xu X.-W."/>
            <person name="Shao C."/>
            <person name="Chen S."/>
        </authorList>
    </citation>
    <scope>NUCLEOTIDE SEQUENCE [LARGE SCALE GENOMIC DNA]</scope>
    <source>
        <strain evidence="1">Ysfricsl-2016a</strain>
        <tissue evidence="1">Blood</tissue>
    </source>
</reference>
<name>A0A6A4SFT9_SCOMX</name>
<dbReference type="Proteomes" id="UP000438429">
    <property type="component" value="Unassembled WGS sequence"/>
</dbReference>
<accession>A0A6A4SFT9</accession>